<dbReference type="OrthoDB" id="173544at2157"/>
<keyword evidence="2" id="KW-1185">Reference proteome</keyword>
<name>A0A7D5QCU0_9EURY</name>
<dbReference type="RefSeq" id="WP_179269405.1">
    <property type="nucleotide sequence ID" value="NZ_CP058579.1"/>
</dbReference>
<protein>
    <recommendedName>
        <fullName evidence="3">Terminase-like family protein</fullName>
    </recommendedName>
</protein>
<dbReference type="Gene3D" id="3.30.420.240">
    <property type="match status" value="1"/>
</dbReference>
<reference evidence="1 2" key="1">
    <citation type="submission" date="2020-06" db="EMBL/GenBank/DDBJ databases">
        <title>NJ-3-1, isolated from saline soil.</title>
        <authorList>
            <person name="Cui H.L."/>
            <person name="Shi X."/>
        </authorList>
    </citation>
    <scope>NUCLEOTIDE SEQUENCE [LARGE SCALE GENOMIC DNA]</scope>
    <source>
        <strain evidence="1 2">NJ-3-1</strain>
    </source>
</reference>
<dbReference type="EMBL" id="CP058579">
    <property type="protein sequence ID" value="QLG62820.1"/>
    <property type="molecule type" value="Genomic_DNA"/>
</dbReference>
<evidence type="ECO:0008006" key="3">
    <source>
        <dbReference type="Google" id="ProtNLM"/>
    </source>
</evidence>
<proteinExistence type="predicted"/>
<dbReference type="InterPro" id="IPR027417">
    <property type="entry name" value="P-loop_NTPase"/>
</dbReference>
<dbReference type="Proteomes" id="UP000509626">
    <property type="component" value="Chromosome"/>
</dbReference>
<sequence>MAATADTNGNGLTLRWKLSPKQRQFFESDAKYRTLAGGRRFGKNTVGLASQIDFAIRPHAYRWGRDEGVVTWWVAPTYNQAKKYGFEKALEMLPDRLIDGEPKRTIPFEIPLVTGSQLEFYSYDRPESLDGAGVDDMTIDERGYMDDDIWESNLAPMLLDTDGRAAFIGKAAYSEHFVACFERGQRDHPDDVEYASWQATTYDNPFIPDERVDDLFGDLPERVFNREIMAEFDAGGDFLTRDMLEFVHAEDIPETELSWHVVADLGVEADPSKARENDTDFWAAAVVAYDSLQQQAYLIDVTRTRGMTKDQGVGWLAAIMDGVPTKRVGVEAVQAQVWFVQDAQKAGLDAYPIENDRPKEERLTYLSVPFSNGRVKLVNHDDPDDRGPGQEFDPRWNEFVSEWLSFPTGSHDDMLDATEMTLRQLNLGGSVEAYSGHAYGDR</sequence>
<dbReference type="GeneID" id="56038638"/>
<organism evidence="1 2">
    <name type="scientific">Halorarum salinum</name>
    <dbReference type="NCBI Taxonomy" id="2743089"/>
    <lineage>
        <taxon>Archaea</taxon>
        <taxon>Methanobacteriati</taxon>
        <taxon>Methanobacteriota</taxon>
        <taxon>Stenosarchaea group</taxon>
        <taxon>Halobacteria</taxon>
        <taxon>Halobacteriales</taxon>
        <taxon>Haloferacaceae</taxon>
        <taxon>Halorarum</taxon>
    </lineage>
</organism>
<dbReference type="Gene3D" id="3.40.50.300">
    <property type="entry name" value="P-loop containing nucleotide triphosphate hydrolases"/>
    <property type="match status" value="1"/>
</dbReference>
<gene>
    <name evidence="1" type="ORF">HUG12_14225</name>
</gene>
<evidence type="ECO:0000313" key="1">
    <source>
        <dbReference type="EMBL" id="QLG62820.1"/>
    </source>
</evidence>
<accession>A0A7D5QCU0</accession>
<evidence type="ECO:0000313" key="2">
    <source>
        <dbReference type="Proteomes" id="UP000509626"/>
    </source>
</evidence>
<dbReference type="AlphaFoldDB" id="A0A7D5QCU0"/>
<dbReference type="KEGG" id="halu:HUG12_14225"/>